<keyword evidence="3" id="KW-1185">Reference proteome</keyword>
<dbReference type="GO" id="GO:0008757">
    <property type="term" value="F:S-adenosylmethionine-dependent methyltransferase activity"/>
    <property type="evidence" value="ECO:0007669"/>
    <property type="project" value="InterPro"/>
</dbReference>
<evidence type="ECO:0000313" key="3">
    <source>
        <dbReference type="Proteomes" id="UP001293593"/>
    </source>
</evidence>
<feature type="domain" description="Methyltransferase type 11" evidence="1">
    <location>
        <begin position="140"/>
        <end position="239"/>
    </location>
</feature>
<name>A0AAE1J3M7_9FABA</name>
<dbReference type="PANTHER" id="PTHR45036">
    <property type="entry name" value="METHYLTRANSFERASE LIKE 7B"/>
    <property type="match status" value="1"/>
</dbReference>
<dbReference type="PANTHER" id="PTHR45036:SF1">
    <property type="entry name" value="METHYLTRANSFERASE LIKE 7A"/>
    <property type="match status" value="1"/>
</dbReference>
<dbReference type="PROSITE" id="PS51257">
    <property type="entry name" value="PROKAR_LIPOPROTEIN"/>
    <property type="match status" value="1"/>
</dbReference>
<organism evidence="2 3">
    <name type="scientific">Acacia crassicarpa</name>
    <name type="common">northern wattle</name>
    <dbReference type="NCBI Taxonomy" id="499986"/>
    <lineage>
        <taxon>Eukaryota</taxon>
        <taxon>Viridiplantae</taxon>
        <taxon>Streptophyta</taxon>
        <taxon>Embryophyta</taxon>
        <taxon>Tracheophyta</taxon>
        <taxon>Spermatophyta</taxon>
        <taxon>Magnoliopsida</taxon>
        <taxon>eudicotyledons</taxon>
        <taxon>Gunneridae</taxon>
        <taxon>Pentapetalae</taxon>
        <taxon>rosids</taxon>
        <taxon>fabids</taxon>
        <taxon>Fabales</taxon>
        <taxon>Fabaceae</taxon>
        <taxon>Caesalpinioideae</taxon>
        <taxon>mimosoid clade</taxon>
        <taxon>Acacieae</taxon>
        <taxon>Acacia</taxon>
    </lineage>
</organism>
<dbReference type="SUPFAM" id="SSF53335">
    <property type="entry name" value="S-adenosyl-L-methionine-dependent methyltransferases"/>
    <property type="match status" value="1"/>
</dbReference>
<dbReference type="AlphaFoldDB" id="A0AAE1J3M7"/>
<dbReference type="EMBL" id="JAWXYG010000010">
    <property type="protein sequence ID" value="KAK4261074.1"/>
    <property type="molecule type" value="Genomic_DNA"/>
</dbReference>
<dbReference type="Pfam" id="PF08241">
    <property type="entry name" value="Methyltransf_11"/>
    <property type="match status" value="1"/>
</dbReference>
<accession>A0AAE1J3M7</accession>
<dbReference type="InterPro" id="IPR052356">
    <property type="entry name" value="Thiol_S-MT"/>
</dbReference>
<dbReference type="Proteomes" id="UP001293593">
    <property type="component" value="Unassembled WGS sequence"/>
</dbReference>
<dbReference type="InterPro" id="IPR013216">
    <property type="entry name" value="Methyltransf_11"/>
</dbReference>
<sequence length="309" mass="33798">MLRMVLSNSLPFVGLSCPPFKPFSKANSLSCSLSKRVDSDSDSDDSSRIAKSCFCCGRRRFLESASMASTLFPIAPSTAAAPPRSNYTDVVNKFHPPKPGWYEELYAKLLNSTTKSYEAEVAPYKSEIFSNLKEKGQKILEIGIGTGPNLRYYASNSDVHVVGIDPNQKMEKYARSSAVSAGLPQSNFEFIHAVGEVIPLDDASVDAVVGTLVLCSVKDVSMTLQEMKRVLRPGGMYVFVEHVGAKEGTLRVIQKILDPLQQMLADGCHLCRDTGSYILEAGFSRVDLKTVSLKKAAFINPQIYGAAYK</sequence>
<evidence type="ECO:0000259" key="1">
    <source>
        <dbReference type="Pfam" id="PF08241"/>
    </source>
</evidence>
<reference evidence="2" key="1">
    <citation type="submission" date="2023-10" db="EMBL/GenBank/DDBJ databases">
        <title>Chromosome-level genome of the transformable northern wattle, Acacia crassicarpa.</title>
        <authorList>
            <person name="Massaro I."/>
            <person name="Sinha N.R."/>
            <person name="Poethig S."/>
            <person name="Leichty A.R."/>
        </authorList>
    </citation>
    <scope>NUCLEOTIDE SEQUENCE</scope>
    <source>
        <strain evidence="2">Acra3RX</strain>
        <tissue evidence="2">Leaf</tissue>
    </source>
</reference>
<evidence type="ECO:0000313" key="2">
    <source>
        <dbReference type="EMBL" id="KAK4261074.1"/>
    </source>
</evidence>
<protein>
    <recommendedName>
        <fullName evidence="1">Methyltransferase type 11 domain-containing protein</fullName>
    </recommendedName>
</protein>
<proteinExistence type="predicted"/>
<gene>
    <name evidence="2" type="ORF">QN277_004125</name>
</gene>
<dbReference type="InterPro" id="IPR029063">
    <property type="entry name" value="SAM-dependent_MTases_sf"/>
</dbReference>
<comment type="caution">
    <text evidence="2">The sequence shown here is derived from an EMBL/GenBank/DDBJ whole genome shotgun (WGS) entry which is preliminary data.</text>
</comment>
<dbReference type="CDD" id="cd02440">
    <property type="entry name" value="AdoMet_MTases"/>
    <property type="match status" value="1"/>
</dbReference>
<dbReference type="Gene3D" id="3.40.50.150">
    <property type="entry name" value="Vaccinia Virus protein VP39"/>
    <property type="match status" value="1"/>
</dbReference>